<feature type="transmembrane region" description="Helical" evidence="1">
    <location>
        <begin position="18"/>
        <end position="38"/>
    </location>
</feature>
<reference evidence="2" key="1">
    <citation type="journal article" date="2011" name="PLoS ONE">
        <title>Ralstonia syzygii, the Blood Disease Bacterium and some Asian R. solanacearum strains form a single genomic species despite divergent lifestyles.</title>
        <authorList>
            <person name="Remenant B."/>
            <person name="de Cambiaire J.C."/>
            <person name="Cellier G."/>
            <person name="Jacobs J.M."/>
            <person name="Mangenot S."/>
            <person name="Barbe V."/>
            <person name="Lajus A."/>
            <person name="Vallenet D."/>
            <person name="Medigue C."/>
            <person name="Fegan M."/>
            <person name="Allen C."/>
            <person name="Prior P."/>
        </authorList>
    </citation>
    <scope>NUCLEOTIDE SEQUENCE</scope>
    <source>
        <strain evidence="2">R24</strain>
    </source>
</reference>
<dbReference type="RefSeq" id="WP_197333826.1">
    <property type="nucleotide sequence ID" value="NZ_CP115945.1"/>
</dbReference>
<protein>
    <submittedName>
        <fullName evidence="2">Uncharacterized protein</fullName>
    </submittedName>
</protein>
<keyword evidence="1" id="KW-0812">Transmembrane</keyword>
<dbReference type="AlphaFoldDB" id="G3A9T9"/>
<organism evidence="2">
    <name type="scientific">Ralstonia syzygii R24</name>
    <dbReference type="NCBI Taxonomy" id="907261"/>
    <lineage>
        <taxon>Bacteria</taxon>
        <taxon>Pseudomonadati</taxon>
        <taxon>Pseudomonadota</taxon>
        <taxon>Betaproteobacteria</taxon>
        <taxon>Burkholderiales</taxon>
        <taxon>Burkholderiaceae</taxon>
        <taxon>Ralstonia</taxon>
        <taxon>Ralstonia solanacearum species complex</taxon>
    </lineage>
</organism>
<keyword evidence="1" id="KW-1133">Transmembrane helix</keyword>
<gene>
    <name evidence="2" type="ORF">RALSY_mp10598</name>
</gene>
<accession>G3A9T9</accession>
<name>G3A9T9_9RALS</name>
<proteinExistence type="predicted"/>
<dbReference type="EMBL" id="FR854090">
    <property type="protein sequence ID" value="CCA88059.1"/>
    <property type="molecule type" value="Genomic_DNA"/>
</dbReference>
<evidence type="ECO:0000256" key="1">
    <source>
        <dbReference type="SAM" id="Phobius"/>
    </source>
</evidence>
<keyword evidence="1" id="KW-0472">Membrane</keyword>
<sequence length="196" mass="21481">MQAQAENLYGTIIVRQPWSWIIVSLLLTVWIAALLLFFRSYDFVRREAVSGLILPGRSVFRAATQASGGVIGSSASSGQSDETIFDVALNVPGQWLALIQPGLRTELELPVDALPRGSQGHAERYSGIIRTVDSATSSPLCVGEAPTYRLNVTVASTDPAPLLKTGQRVTALLTLEHRKLYQWLFDSMNRQSEHAE</sequence>
<reference evidence="2" key="2">
    <citation type="submission" date="2011-04" db="EMBL/GenBank/DDBJ databases">
        <authorList>
            <person name="Genoscope - CEA"/>
        </authorList>
    </citation>
    <scope>NUCLEOTIDE SEQUENCE</scope>
    <source>
        <strain evidence="2">R24</strain>
    </source>
</reference>
<evidence type="ECO:0000313" key="2">
    <source>
        <dbReference type="EMBL" id="CCA88059.1"/>
    </source>
</evidence>